<keyword evidence="3" id="KW-1185">Reference proteome</keyword>
<dbReference type="AlphaFoldDB" id="F9Y8T8"/>
<name>F9Y8T8_KETVW</name>
<dbReference type="OrthoDB" id="9804637at2"/>
<gene>
    <name evidence="2" type="ordered locus">KVU_2576</name>
</gene>
<sequence>MTITSVFVVFAVSWFLTLFIVLPIGLRTQGDVGEIVPGTPASAPADFNAKRTMLLTTIWATVVWAVVCGIILSGVIKVRDFDFFHRMNPPIERPEAQVIERRDHTAH</sequence>
<feature type="transmembrane region" description="Helical" evidence="1">
    <location>
        <begin position="58"/>
        <end position="78"/>
    </location>
</feature>
<dbReference type="EMBL" id="CP002018">
    <property type="protein sequence ID" value="AEM42415.1"/>
    <property type="molecule type" value="Genomic_DNA"/>
</dbReference>
<keyword evidence="1" id="KW-1133">Transmembrane helix</keyword>
<evidence type="ECO:0000313" key="2">
    <source>
        <dbReference type="EMBL" id="AEM42415.1"/>
    </source>
</evidence>
<evidence type="ECO:0000313" key="3">
    <source>
        <dbReference type="Proteomes" id="UP000000692"/>
    </source>
</evidence>
<accession>F9Y8T8</accession>
<keyword evidence="1" id="KW-0812">Transmembrane</keyword>
<keyword evidence="1" id="KW-0472">Membrane</keyword>
<dbReference type="Proteomes" id="UP000000692">
    <property type="component" value="Chromosome"/>
</dbReference>
<dbReference type="HOGENOM" id="CLU_160698_2_0_5"/>
<evidence type="ECO:0000256" key="1">
    <source>
        <dbReference type="SAM" id="Phobius"/>
    </source>
</evidence>
<dbReference type="eggNOG" id="COG5454">
    <property type="taxonomic scope" value="Bacteria"/>
</dbReference>
<reference evidence="2 3" key="1">
    <citation type="journal article" date="2011" name="J. Bacteriol.">
        <title>Complete genome sequence of the industrial strain Ketogulonicigenium vulgare WSH-001.</title>
        <authorList>
            <person name="Liu L."/>
            <person name="Li Y."/>
            <person name="Zhang J."/>
            <person name="Zhou Z."/>
            <person name="Liu J."/>
            <person name="Li X."/>
            <person name="Zhou J."/>
            <person name="Du G."/>
            <person name="Wang L."/>
            <person name="Chen J."/>
        </authorList>
    </citation>
    <scope>NUCLEOTIDE SEQUENCE [LARGE SCALE GENOMIC DNA]</scope>
    <source>
        <strain evidence="2 3">WSH-001</strain>
    </source>
</reference>
<dbReference type="InterPro" id="IPR009935">
    <property type="entry name" value="DUF1467"/>
</dbReference>
<proteinExistence type="predicted"/>
<dbReference type="KEGG" id="kvl:KVU_2576"/>
<dbReference type="PATRIC" id="fig|759362.5.peg.2689"/>
<organism evidence="2 3">
    <name type="scientific">Ketogulonicigenium vulgare (strain WSH-001)</name>
    <dbReference type="NCBI Taxonomy" id="759362"/>
    <lineage>
        <taxon>Bacteria</taxon>
        <taxon>Pseudomonadati</taxon>
        <taxon>Pseudomonadota</taxon>
        <taxon>Alphaproteobacteria</taxon>
        <taxon>Rhodobacterales</taxon>
        <taxon>Roseobacteraceae</taxon>
        <taxon>Ketogulonicigenium</taxon>
    </lineage>
</organism>
<feature type="transmembrane region" description="Helical" evidence="1">
    <location>
        <begin position="7"/>
        <end position="26"/>
    </location>
</feature>
<dbReference type="RefSeq" id="WP_013383068.1">
    <property type="nucleotide sequence ID" value="NC_017384.1"/>
</dbReference>
<dbReference type="Pfam" id="PF07330">
    <property type="entry name" value="DUF1467"/>
    <property type="match status" value="1"/>
</dbReference>
<protein>
    <submittedName>
        <fullName evidence="2">Uncharacterized protein</fullName>
    </submittedName>
</protein>